<feature type="transmembrane region" description="Helical" evidence="6">
    <location>
        <begin position="41"/>
        <end position="59"/>
    </location>
</feature>
<evidence type="ECO:0000256" key="6">
    <source>
        <dbReference type="SAM" id="Phobius"/>
    </source>
</evidence>
<feature type="transmembrane region" description="Helical" evidence="6">
    <location>
        <begin position="272"/>
        <end position="292"/>
    </location>
</feature>
<dbReference type="PROSITE" id="PS00428">
    <property type="entry name" value="FTSW_RODA_SPOVE"/>
    <property type="match status" value="1"/>
</dbReference>
<evidence type="ECO:0000256" key="1">
    <source>
        <dbReference type="ARBA" id="ARBA00004141"/>
    </source>
</evidence>
<feature type="transmembrane region" description="Helical" evidence="6">
    <location>
        <begin position="304"/>
        <end position="326"/>
    </location>
</feature>
<gene>
    <name evidence="7" type="ORF">UR08_01900</name>
</gene>
<dbReference type="PANTHER" id="PTHR30474:SF1">
    <property type="entry name" value="PEPTIDOGLYCAN GLYCOSYLTRANSFERASE MRDB"/>
    <property type="match status" value="1"/>
</dbReference>
<sequence length="367" mass="41121">MMRYNKKMSEQICIFVALLGIMSCIAIYFAQQTEQYQNNFVFQQILFFVVGFGVCFLIAKSNMAFIRKHIIWFYSAAVLLLLGIVLKVPFAQEVNGATRWYRLGGFSLQPSELVKGIFVLVLAHFAAKYEKKPIKQLLIVGGLACPILWLLYKQPDLGTTIVYLVTMLTILLIANKSWKLIASLILAGILSVCGFLFLLLDHMEWLEAIGFKKYQFARIFTWLDPASDPNGAYQVNLSLKAVGSGMLTGRNGNMYIPESHTDMIFSAIAHQFGFIGVSLLLIVFIFFIKILIETGLKMTKSFSSILFAGFAMCFAFNIFENIAMSIGLMPLTGIPLPFISYGGSSILGNMICIGIMLAVIRYDHEME</sequence>
<name>A0A3D8TTK2_9LIST</name>
<keyword evidence="5 6" id="KW-0472">Membrane</keyword>
<dbReference type="Proteomes" id="UP000257055">
    <property type="component" value="Unassembled WGS sequence"/>
</dbReference>
<dbReference type="GO" id="GO:0032153">
    <property type="term" value="C:cell division site"/>
    <property type="evidence" value="ECO:0007669"/>
    <property type="project" value="TreeGrafter"/>
</dbReference>
<dbReference type="GO" id="GO:0008360">
    <property type="term" value="P:regulation of cell shape"/>
    <property type="evidence" value="ECO:0007669"/>
    <property type="project" value="UniProtKB-KW"/>
</dbReference>
<keyword evidence="8" id="KW-1185">Reference proteome</keyword>
<keyword evidence="3" id="KW-0133">Cell shape</keyword>
<feature type="transmembrane region" description="Helical" evidence="6">
    <location>
        <begin position="71"/>
        <end position="90"/>
    </location>
</feature>
<keyword evidence="2 6" id="KW-0812">Transmembrane</keyword>
<feature type="transmembrane region" description="Helical" evidence="6">
    <location>
        <begin position="12"/>
        <end position="29"/>
    </location>
</feature>
<dbReference type="GO" id="GO:0051301">
    <property type="term" value="P:cell division"/>
    <property type="evidence" value="ECO:0007669"/>
    <property type="project" value="UniProtKB-KW"/>
</dbReference>
<evidence type="ECO:0000313" key="8">
    <source>
        <dbReference type="Proteomes" id="UP000257055"/>
    </source>
</evidence>
<keyword evidence="7" id="KW-0132">Cell division</keyword>
<keyword evidence="7" id="KW-0131">Cell cycle</keyword>
<evidence type="ECO:0000256" key="2">
    <source>
        <dbReference type="ARBA" id="ARBA00022692"/>
    </source>
</evidence>
<feature type="transmembrane region" description="Helical" evidence="6">
    <location>
        <begin position="157"/>
        <end position="174"/>
    </location>
</feature>
<dbReference type="PROSITE" id="PS51257">
    <property type="entry name" value="PROKAR_LIPOPROTEIN"/>
    <property type="match status" value="1"/>
</dbReference>
<dbReference type="EMBL" id="LARY01000001">
    <property type="protein sequence ID" value="RDX02301.1"/>
    <property type="molecule type" value="Genomic_DNA"/>
</dbReference>
<evidence type="ECO:0000256" key="4">
    <source>
        <dbReference type="ARBA" id="ARBA00022989"/>
    </source>
</evidence>
<dbReference type="PANTHER" id="PTHR30474">
    <property type="entry name" value="CELL CYCLE PROTEIN"/>
    <property type="match status" value="1"/>
</dbReference>
<dbReference type="InterPro" id="IPR018365">
    <property type="entry name" value="Cell_cycle_FtsW-rel_CS"/>
</dbReference>
<dbReference type="Pfam" id="PF01098">
    <property type="entry name" value="FTSW_RODA_SPOVE"/>
    <property type="match status" value="1"/>
</dbReference>
<feature type="transmembrane region" description="Helical" evidence="6">
    <location>
        <begin position="181"/>
        <end position="200"/>
    </location>
</feature>
<keyword evidence="4 6" id="KW-1133">Transmembrane helix</keyword>
<dbReference type="AlphaFoldDB" id="A0A3D8TTK2"/>
<dbReference type="InterPro" id="IPR001182">
    <property type="entry name" value="FtsW/RodA"/>
</dbReference>
<proteinExistence type="predicted"/>
<evidence type="ECO:0000256" key="5">
    <source>
        <dbReference type="ARBA" id="ARBA00023136"/>
    </source>
</evidence>
<feature type="transmembrane region" description="Helical" evidence="6">
    <location>
        <begin position="338"/>
        <end position="360"/>
    </location>
</feature>
<dbReference type="GO" id="GO:0005886">
    <property type="term" value="C:plasma membrane"/>
    <property type="evidence" value="ECO:0007669"/>
    <property type="project" value="TreeGrafter"/>
</dbReference>
<protein>
    <submittedName>
        <fullName evidence="7">Cell division protein FtsW</fullName>
    </submittedName>
</protein>
<evidence type="ECO:0000313" key="7">
    <source>
        <dbReference type="EMBL" id="RDX02301.1"/>
    </source>
</evidence>
<comment type="caution">
    <text evidence="7">The sequence shown here is derived from an EMBL/GenBank/DDBJ whole genome shotgun (WGS) entry which is preliminary data.</text>
</comment>
<feature type="transmembrane region" description="Helical" evidence="6">
    <location>
        <begin position="134"/>
        <end position="151"/>
    </location>
</feature>
<feature type="transmembrane region" description="Helical" evidence="6">
    <location>
        <begin position="110"/>
        <end position="127"/>
    </location>
</feature>
<comment type="subcellular location">
    <subcellularLocation>
        <location evidence="1">Membrane</location>
        <topology evidence="1">Multi-pass membrane protein</topology>
    </subcellularLocation>
</comment>
<dbReference type="GO" id="GO:0015648">
    <property type="term" value="F:lipid-linked peptidoglycan transporter activity"/>
    <property type="evidence" value="ECO:0007669"/>
    <property type="project" value="TreeGrafter"/>
</dbReference>
<accession>A0A3D8TTK2</accession>
<organism evidence="7 8">
    <name type="scientific">Listeria kieliensis</name>
    <dbReference type="NCBI Taxonomy" id="1621700"/>
    <lineage>
        <taxon>Bacteria</taxon>
        <taxon>Bacillati</taxon>
        <taxon>Bacillota</taxon>
        <taxon>Bacilli</taxon>
        <taxon>Bacillales</taxon>
        <taxon>Listeriaceae</taxon>
        <taxon>Listeria</taxon>
    </lineage>
</organism>
<evidence type="ECO:0000256" key="3">
    <source>
        <dbReference type="ARBA" id="ARBA00022960"/>
    </source>
</evidence>
<reference evidence="8" key="1">
    <citation type="submission" date="2015-04" db="EMBL/GenBank/DDBJ databases">
        <authorList>
            <person name="Schardt J."/>
            <person name="Mueller-Herbst S."/>
            <person name="Scherer S."/>
            <person name="Huptas C."/>
        </authorList>
    </citation>
    <scope>NUCLEOTIDE SEQUENCE [LARGE SCALE GENOMIC DNA]</scope>
    <source>
        <strain evidence="8">Kiel-L1</strain>
    </source>
</reference>